<dbReference type="Gene3D" id="3.40.50.170">
    <property type="entry name" value="Formyl transferase, N-terminal domain"/>
    <property type="match status" value="1"/>
</dbReference>
<evidence type="ECO:0000313" key="11">
    <source>
        <dbReference type="EMBL" id="MBK6971735.1"/>
    </source>
</evidence>
<dbReference type="CDD" id="cd08704">
    <property type="entry name" value="Met_tRNA_FMT_C"/>
    <property type="match status" value="1"/>
</dbReference>
<organism evidence="11 12">
    <name type="scientific">Candidatus Methylophosphatis roskildensis</name>
    <dbReference type="NCBI Taxonomy" id="2899263"/>
    <lineage>
        <taxon>Bacteria</taxon>
        <taxon>Pseudomonadati</taxon>
        <taxon>Pseudomonadota</taxon>
        <taxon>Betaproteobacteria</taxon>
        <taxon>Nitrosomonadales</taxon>
        <taxon>Sterolibacteriaceae</taxon>
        <taxon>Candidatus Methylophosphatis</taxon>
    </lineage>
</organism>
<gene>
    <name evidence="8" type="primary">fmt</name>
    <name evidence="11" type="ORF">IPH26_01825</name>
</gene>
<dbReference type="EC" id="2.1.2.9" evidence="3 8"/>
<dbReference type="Gene3D" id="3.10.25.10">
    <property type="entry name" value="Formyl transferase, C-terminal domain"/>
    <property type="match status" value="1"/>
</dbReference>
<dbReference type="EMBL" id="JADJEV010000001">
    <property type="protein sequence ID" value="MBK6971735.1"/>
    <property type="molecule type" value="Genomic_DNA"/>
</dbReference>
<comment type="similarity">
    <text evidence="2 8">Belongs to the Fmt family.</text>
</comment>
<dbReference type="Proteomes" id="UP000807785">
    <property type="component" value="Unassembled WGS sequence"/>
</dbReference>
<dbReference type="InterPro" id="IPR005793">
    <property type="entry name" value="Formyl_trans_C"/>
</dbReference>
<dbReference type="InterPro" id="IPR005794">
    <property type="entry name" value="Fmt"/>
</dbReference>
<dbReference type="InterPro" id="IPR001555">
    <property type="entry name" value="GART_AS"/>
</dbReference>
<dbReference type="Pfam" id="PF02911">
    <property type="entry name" value="Formyl_trans_C"/>
    <property type="match status" value="1"/>
</dbReference>
<dbReference type="PANTHER" id="PTHR11138:SF5">
    <property type="entry name" value="METHIONYL-TRNA FORMYLTRANSFERASE, MITOCHONDRIAL"/>
    <property type="match status" value="1"/>
</dbReference>
<dbReference type="AlphaFoldDB" id="A0A9D7E2J0"/>
<dbReference type="PANTHER" id="PTHR11138">
    <property type="entry name" value="METHIONYL-TRNA FORMYLTRANSFERASE"/>
    <property type="match status" value="1"/>
</dbReference>
<dbReference type="Pfam" id="PF00551">
    <property type="entry name" value="Formyl_trans_N"/>
    <property type="match status" value="1"/>
</dbReference>
<comment type="caution">
    <text evidence="11">The sequence shown here is derived from an EMBL/GenBank/DDBJ whole genome shotgun (WGS) entry which is preliminary data.</text>
</comment>
<proteinExistence type="inferred from homology"/>
<dbReference type="FunFam" id="3.40.50.12230:FF:000001">
    <property type="entry name" value="Methionyl-tRNA formyltransferase"/>
    <property type="match status" value="1"/>
</dbReference>
<keyword evidence="5 8" id="KW-0808">Transferase</keyword>
<evidence type="ECO:0000256" key="6">
    <source>
        <dbReference type="ARBA" id="ARBA00022917"/>
    </source>
</evidence>
<protein>
    <recommendedName>
        <fullName evidence="4 8">Methionyl-tRNA formyltransferase</fullName>
        <ecNumber evidence="3 8">2.1.2.9</ecNumber>
    </recommendedName>
</protein>
<keyword evidence="6 8" id="KW-0648">Protein biosynthesis</keyword>
<dbReference type="NCBIfam" id="TIGR00460">
    <property type="entry name" value="fmt"/>
    <property type="match status" value="1"/>
</dbReference>
<evidence type="ECO:0000256" key="8">
    <source>
        <dbReference type="HAMAP-Rule" id="MF_00182"/>
    </source>
</evidence>
<feature type="binding site" evidence="8">
    <location>
        <begin position="109"/>
        <end position="112"/>
    </location>
    <ligand>
        <name>(6S)-5,6,7,8-tetrahydrofolate</name>
        <dbReference type="ChEBI" id="CHEBI:57453"/>
    </ligand>
</feature>
<evidence type="ECO:0000256" key="4">
    <source>
        <dbReference type="ARBA" id="ARBA00016014"/>
    </source>
</evidence>
<evidence type="ECO:0000256" key="3">
    <source>
        <dbReference type="ARBA" id="ARBA00012261"/>
    </source>
</evidence>
<evidence type="ECO:0000256" key="1">
    <source>
        <dbReference type="ARBA" id="ARBA00002606"/>
    </source>
</evidence>
<dbReference type="PROSITE" id="PS00373">
    <property type="entry name" value="GART"/>
    <property type="match status" value="1"/>
</dbReference>
<dbReference type="SUPFAM" id="SSF53328">
    <property type="entry name" value="Formyltransferase"/>
    <property type="match status" value="1"/>
</dbReference>
<reference evidence="12" key="1">
    <citation type="journal article" date="2021" name="Nat. Commun.">
        <title>Connecting structure to function with the recovery of over 1000 high-quality metagenome-assembled genomes from activated sludge using long-read sequencing.</title>
        <authorList>
            <person name="Singleton C.M."/>
            <person name="Petriglieri F."/>
            <person name="Kristensen J.M."/>
            <person name="Kirkegaard R.H."/>
            <person name="Michaelsen T.Y."/>
            <person name="Andersen M.H."/>
            <person name="Kondrotaite Z."/>
            <person name="Karst S.M."/>
            <person name="Dueholm M.S."/>
            <person name="Nielsen P.H."/>
            <person name="Albertsen M."/>
        </authorList>
    </citation>
    <scope>NUCLEOTIDE SEQUENCE [LARGE SCALE GENOMIC DNA]</scope>
</reference>
<accession>A0A9D7E2J0</accession>
<dbReference type="InterPro" id="IPR037022">
    <property type="entry name" value="Formyl_trans_C_sf"/>
</dbReference>
<dbReference type="GO" id="GO:0004479">
    <property type="term" value="F:methionyl-tRNA formyltransferase activity"/>
    <property type="evidence" value="ECO:0007669"/>
    <property type="project" value="UniProtKB-UniRule"/>
</dbReference>
<dbReference type="InterPro" id="IPR002376">
    <property type="entry name" value="Formyl_transf_N"/>
</dbReference>
<feature type="domain" description="Formyl transferase C-terminal" evidence="10">
    <location>
        <begin position="203"/>
        <end position="298"/>
    </location>
</feature>
<dbReference type="SUPFAM" id="SSF50486">
    <property type="entry name" value="FMT C-terminal domain-like"/>
    <property type="match status" value="1"/>
</dbReference>
<sequence length="311" mass="32887">MRVAFAGTPEFAARALDAIISAGHTVTLVLTQPDRPSGRGMKLTPSAVKQVGLEYGLIIAQPRNLKTEDAWAPLAAADPEVLIVAAYGLILPQSVLDLPRRGCLNIHASLLPRWRGAAPIQRAIAAGDQRTGITIMQMDAGLDTGPVLLQHAVAIEPDDTALTLHDKLAKLGAESIVVALARLETGDLPAAPQPDHGVTYAAKLDKAEAELDLRQPAEVLERLVRAFNPSPGAFLRYGDAPVKIWRAALVRAEGEPGEVLSSSPSGIVVACGVRALSLLELQKPGGKRLAAREFLAGFHLTSASRFQICVG</sequence>
<comment type="function">
    <text evidence="1 8">Attaches a formyl group to the free amino group of methionyl-tRNA(fMet). The formyl group appears to play a dual role in the initiator identity of N-formylmethionyl-tRNA by promoting its recognition by IF2 and preventing the misappropriation of this tRNA by the elongation apparatus.</text>
</comment>
<evidence type="ECO:0000259" key="10">
    <source>
        <dbReference type="Pfam" id="PF02911"/>
    </source>
</evidence>
<dbReference type="InterPro" id="IPR011034">
    <property type="entry name" value="Formyl_transferase-like_C_sf"/>
</dbReference>
<dbReference type="InterPro" id="IPR041711">
    <property type="entry name" value="Met-tRNA-FMT_N"/>
</dbReference>
<evidence type="ECO:0000259" key="9">
    <source>
        <dbReference type="Pfam" id="PF00551"/>
    </source>
</evidence>
<dbReference type="GO" id="GO:0005829">
    <property type="term" value="C:cytosol"/>
    <property type="evidence" value="ECO:0007669"/>
    <property type="project" value="TreeGrafter"/>
</dbReference>
<dbReference type="InterPro" id="IPR036477">
    <property type="entry name" value="Formyl_transf_N_sf"/>
</dbReference>
<feature type="domain" description="Formyl transferase N-terminal" evidence="9">
    <location>
        <begin position="1"/>
        <end position="179"/>
    </location>
</feature>
<evidence type="ECO:0000313" key="12">
    <source>
        <dbReference type="Proteomes" id="UP000807785"/>
    </source>
</evidence>
<dbReference type="HAMAP" id="MF_00182">
    <property type="entry name" value="Formyl_trans"/>
    <property type="match status" value="1"/>
</dbReference>
<evidence type="ECO:0000256" key="5">
    <source>
        <dbReference type="ARBA" id="ARBA00022679"/>
    </source>
</evidence>
<dbReference type="CDD" id="cd08646">
    <property type="entry name" value="FMT_core_Met-tRNA-FMT_N"/>
    <property type="match status" value="1"/>
</dbReference>
<comment type="catalytic activity">
    <reaction evidence="7 8">
        <text>L-methionyl-tRNA(fMet) + (6R)-10-formyltetrahydrofolate = N-formyl-L-methionyl-tRNA(fMet) + (6S)-5,6,7,8-tetrahydrofolate + H(+)</text>
        <dbReference type="Rhea" id="RHEA:24380"/>
        <dbReference type="Rhea" id="RHEA-COMP:9952"/>
        <dbReference type="Rhea" id="RHEA-COMP:9953"/>
        <dbReference type="ChEBI" id="CHEBI:15378"/>
        <dbReference type="ChEBI" id="CHEBI:57453"/>
        <dbReference type="ChEBI" id="CHEBI:78530"/>
        <dbReference type="ChEBI" id="CHEBI:78844"/>
        <dbReference type="ChEBI" id="CHEBI:195366"/>
        <dbReference type="EC" id="2.1.2.9"/>
    </reaction>
</comment>
<name>A0A9D7E2J0_9PROT</name>
<evidence type="ECO:0000256" key="7">
    <source>
        <dbReference type="ARBA" id="ARBA00048558"/>
    </source>
</evidence>
<dbReference type="InterPro" id="IPR044135">
    <property type="entry name" value="Met-tRNA-FMT_C"/>
</dbReference>
<evidence type="ECO:0000256" key="2">
    <source>
        <dbReference type="ARBA" id="ARBA00010699"/>
    </source>
</evidence>